<dbReference type="SUPFAM" id="SSF75304">
    <property type="entry name" value="Amidase signature (AS) enzymes"/>
    <property type="match status" value="1"/>
</dbReference>
<evidence type="ECO:0000313" key="3">
    <source>
        <dbReference type="Proteomes" id="UP000445696"/>
    </source>
</evidence>
<dbReference type="Gene3D" id="3.90.1300.10">
    <property type="entry name" value="Amidase signature (AS) domain"/>
    <property type="match status" value="1"/>
</dbReference>
<dbReference type="AlphaFoldDB" id="A0A845MJL5"/>
<dbReference type="OrthoDB" id="9811471at2"/>
<comment type="caution">
    <text evidence="2">The sequence shown here is derived from an EMBL/GenBank/DDBJ whole genome shotgun (WGS) entry which is preliminary data.</text>
</comment>
<gene>
    <name evidence="2" type="ORF">GQF03_12480</name>
</gene>
<organism evidence="2 3">
    <name type="scientific">Sneathiella chungangensis</name>
    <dbReference type="NCBI Taxonomy" id="1418234"/>
    <lineage>
        <taxon>Bacteria</taxon>
        <taxon>Pseudomonadati</taxon>
        <taxon>Pseudomonadota</taxon>
        <taxon>Alphaproteobacteria</taxon>
        <taxon>Sneathiellales</taxon>
        <taxon>Sneathiellaceae</taxon>
        <taxon>Sneathiella</taxon>
    </lineage>
</organism>
<sequence>MPNTLSATEAVRKIHEGTLRSVDLVQACLDRIDETDDEIGAWVHIDRDAALAQAEEMDKLRRAGKPMGALHGVPVSLKDIIDTQNLPTERGTPVFKGRQPSADAAIVERLKDQGAIILGKTVTTELAFVHAAETKNPHNLAHSPGGSSSGSAAAVAAFQVPLAIGTQTNGSVIRPASFCGTYGFKPTRGVISRRGILQTSKNLDQVGVFGRTLEDVALLADVIKGYDPADSLSYPRPRPHMLNGCQAEAPVEPEFVWLELPFDDRLALDAREGLEEVMMALGDRIEKIAVPSAFGGFVDAQRVIHEYEICDHLHEMFSKHWAQISADLQAIVERGRQISHSQYEEALEFMSSANEYFEVFFNDYDAVLTASAPGEAPKFGNGTGDPIFSTIWTLCGLPCVSLPLLVGENSLPIGVQLVAKSEQDDRLLRTANWLQNKLGEA</sequence>
<reference evidence="2 3" key="1">
    <citation type="journal article" date="2014" name="Int. J. Syst. Evol. Microbiol.">
        <title>Sneathiella chungangensis sp. nov., isolated from a marine sand, and emended description of the genus Sneathiella.</title>
        <authorList>
            <person name="Siamphan C."/>
            <person name="Kim H."/>
            <person name="Lee J.S."/>
            <person name="Kim W."/>
        </authorList>
    </citation>
    <scope>NUCLEOTIDE SEQUENCE [LARGE SCALE GENOMIC DNA]</scope>
    <source>
        <strain evidence="2 3">KCTC 32476</strain>
    </source>
</reference>
<evidence type="ECO:0000259" key="1">
    <source>
        <dbReference type="Pfam" id="PF01425"/>
    </source>
</evidence>
<dbReference type="InterPro" id="IPR023631">
    <property type="entry name" value="Amidase_dom"/>
</dbReference>
<dbReference type="Pfam" id="PF01425">
    <property type="entry name" value="Amidase"/>
    <property type="match status" value="2"/>
</dbReference>
<proteinExistence type="predicted"/>
<dbReference type="InterPro" id="IPR036928">
    <property type="entry name" value="AS_sf"/>
</dbReference>
<evidence type="ECO:0000313" key="2">
    <source>
        <dbReference type="EMBL" id="MZR23144.1"/>
    </source>
</evidence>
<feature type="domain" description="Amidase" evidence="1">
    <location>
        <begin position="311"/>
        <end position="428"/>
    </location>
</feature>
<protein>
    <submittedName>
        <fullName evidence="2">Amidase</fullName>
    </submittedName>
</protein>
<dbReference type="GO" id="GO:0003824">
    <property type="term" value="F:catalytic activity"/>
    <property type="evidence" value="ECO:0007669"/>
    <property type="project" value="InterPro"/>
</dbReference>
<dbReference type="EMBL" id="WTVA01000014">
    <property type="protein sequence ID" value="MZR23144.1"/>
    <property type="molecule type" value="Genomic_DNA"/>
</dbReference>
<keyword evidence="3" id="KW-1185">Reference proteome</keyword>
<feature type="domain" description="Amidase" evidence="1">
    <location>
        <begin position="23"/>
        <end position="240"/>
    </location>
</feature>
<name>A0A845MJL5_9PROT</name>
<dbReference type="InterPro" id="IPR000120">
    <property type="entry name" value="Amidase"/>
</dbReference>
<dbReference type="PANTHER" id="PTHR11895:SF151">
    <property type="entry name" value="GLUTAMYL-TRNA(GLN) AMIDOTRANSFERASE SUBUNIT A"/>
    <property type="match status" value="1"/>
</dbReference>
<accession>A0A845MJL5</accession>
<dbReference type="Proteomes" id="UP000445696">
    <property type="component" value="Unassembled WGS sequence"/>
</dbReference>
<dbReference type="PANTHER" id="PTHR11895">
    <property type="entry name" value="TRANSAMIDASE"/>
    <property type="match status" value="1"/>
</dbReference>